<evidence type="ECO:0000256" key="1">
    <source>
        <dbReference type="SAM" id="Coils"/>
    </source>
</evidence>
<evidence type="ECO:0000313" key="3">
    <source>
        <dbReference type="Proteomes" id="UP000423756"/>
    </source>
</evidence>
<evidence type="ECO:0000313" key="2">
    <source>
        <dbReference type="EMBL" id="KAB0470282.1"/>
    </source>
</evidence>
<accession>A0A7V7NQ03</accession>
<keyword evidence="1" id="KW-0175">Coiled coil</keyword>
<proteinExistence type="predicted"/>
<feature type="coiled-coil region" evidence="1">
    <location>
        <begin position="30"/>
        <end position="74"/>
    </location>
</feature>
<comment type="caution">
    <text evidence="2">The sequence shown here is derived from an EMBL/GenBank/DDBJ whole genome shotgun (WGS) entry which is preliminary data.</text>
</comment>
<organism evidence="2 3">
    <name type="scientific">Vibrio chagasii</name>
    <dbReference type="NCBI Taxonomy" id="170679"/>
    <lineage>
        <taxon>Bacteria</taxon>
        <taxon>Pseudomonadati</taxon>
        <taxon>Pseudomonadota</taxon>
        <taxon>Gammaproteobacteria</taxon>
        <taxon>Vibrionales</taxon>
        <taxon>Vibrionaceae</taxon>
        <taxon>Vibrio</taxon>
    </lineage>
</organism>
<dbReference type="RefSeq" id="WP_137407171.1">
    <property type="nucleotide sequence ID" value="NZ_SZQG01000010.1"/>
</dbReference>
<dbReference type="EMBL" id="VZPX01000069">
    <property type="protein sequence ID" value="KAB0470282.1"/>
    <property type="molecule type" value="Genomic_DNA"/>
</dbReference>
<dbReference type="AlphaFoldDB" id="A0A7V7NQ03"/>
<dbReference type="Proteomes" id="UP000423756">
    <property type="component" value="Unassembled WGS sequence"/>
</dbReference>
<gene>
    <name evidence="2" type="ORF">F7Q91_22580</name>
</gene>
<sequence>MFKLESWNDSKLNINHDVMDKIVSNIVDNFNENLIELSEVEQRIQELNIKISKFNSYQEALKNFSNKLEVSQNKDLESNRVNRSLDDNLSRHIYEKCNRNTRDKSMLPTRKKHC</sequence>
<name>A0A7V7NQ03_9VIBR</name>
<protein>
    <submittedName>
        <fullName evidence="2">Uncharacterized protein</fullName>
    </submittedName>
</protein>
<reference evidence="2 3" key="1">
    <citation type="submission" date="2019-09" db="EMBL/GenBank/DDBJ databases">
        <title>Draft genome sequences of 48 bacterial type strains from the CCUG.</title>
        <authorList>
            <person name="Tunovic T."/>
            <person name="Pineiro-Iglesias B."/>
            <person name="Unosson C."/>
            <person name="Inganas E."/>
            <person name="Ohlen M."/>
            <person name="Cardew S."/>
            <person name="Jensie-Markopoulos S."/>
            <person name="Salva-Serra F."/>
            <person name="Jaen-Luchoro D."/>
            <person name="Karlsson R."/>
            <person name="Svensson-Stadler L."/>
            <person name="Chun J."/>
            <person name="Moore E."/>
        </authorList>
    </citation>
    <scope>NUCLEOTIDE SEQUENCE [LARGE SCALE GENOMIC DNA]</scope>
    <source>
        <strain evidence="2 3">CCUG 48643</strain>
    </source>
</reference>